<comment type="similarity">
    <text evidence="1 3">Belongs to the short-chain dehydrogenases/reductases (SDR) family.</text>
</comment>
<dbReference type="InterPro" id="IPR057326">
    <property type="entry name" value="KR_dom"/>
</dbReference>
<dbReference type="OrthoDB" id="9810734at2"/>
<dbReference type="Proteomes" id="UP000245461">
    <property type="component" value="Unassembled WGS sequence"/>
</dbReference>
<dbReference type="SMART" id="SM00822">
    <property type="entry name" value="PKS_KR"/>
    <property type="match status" value="1"/>
</dbReference>
<dbReference type="NCBIfam" id="NF006123">
    <property type="entry name" value="PRK08267.1"/>
    <property type="match status" value="1"/>
</dbReference>
<dbReference type="PROSITE" id="PS00061">
    <property type="entry name" value="ADH_SHORT"/>
    <property type="match status" value="1"/>
</dbReference>
<evidence type="ECO:0000256" key="2">
    <source>
        <dbReference type="ARBA" id="ARBA00023002"/>
    </source>
</evidence>
<gene>
    <name evidence="5" type="ORF">DKG74_17570</name>
</gene>
<dbReference type="RefSeq" id="WP_109907487.1">
    <property type="nucleotide sequence ID" value="NZ_QGLE01000012.1"/>
</dbReference>
<dbReference type="PANTHER" id="PTHR43391">
    <property type="entry name" value="RETINOL DEHYDROGENASE-RELATED"/>
    <property type="match status" value="1"/>
</dbReference>
<evidence type="ECO:0000313" key="6">
    <source>
        <dbReference type="Proteomes" id="UP000245461"/>
    </source>
</evidence>
<keyword evidence="6" id="KW-1185">Reference proteome</keyword>
<comment type="caution">
    <text evidence="5">The sequence shown here is derived from an EMBL/GenBank/DDBJ whole genome shotgun (WGS) entry which is preliminary data.</text>
</comment>
<evidence type="ECO:0000256" key="1">
    <source>
        <dbReference type="ARBA" id="ARBA00006484"/>
    </source>
</evidence>
<accession>A0A317DX30</accession>
<dbReference type="PRINTS" id="PR00081">
    <property type="entry name" value="GDHRDH"/>
</dbReference>
<dbReference type="Gene3D" id="3.40.50.720">
    <property type="entry name" value="NAD(P)-binding Rossmann-like Domain"/>
    <property type="match status" value="1"/>
</dbReference>
<dbReference type="PANTHER" id="PTHR43391:SF82">
    <property type="entry name" value="OXIDOREDUCTASE SADH-RELATED"/>
    <property type="match status" value="1"/>
</dbReference>
<evidence type="ECO:0000313" key="5">
    <source>
        <dbReference type="EMBL" id="PWR19288.1"/>
    </source>
</evidence>
<evidence type="ECO:0000259" key="4">
    <source>
        <dbReference type="SMART" id="SM00822"/>
    </source>
</evidence>
<dbReference type="AlphaFoldDB" id="A0A317DX30"/>
<dbReference type="SUPFAM" id="SSF51735">
    <property type="entry name" value="NAD(P)-binding Rossmann-fold domains"/>
    <property type="match status" value="1"/>
</dbReference>
<organism evidence="5 6">
    <name type="scientific">Zavarzinia aquatilis</name>
    <dbReference type="NCBI Taxonomy" id="2211142"/>
    <lineage>
        <taxon>Bacteria</taxon>
        <taxon>Pseudomonadati</taxon>
        <taxon>Pseudomonadota</taxon>
        <taxon>Alphaproteobacteria</taxon>
        <taxon>Rhodospirillales</taxon>
        <taxon>Zavarziniaceae</taxon>
        <taxon>Zavarzinia</taxon>
    </lineage>
</organism>
<evidence type="ECO:0000256" key="3">
    <source>
        <dbReference type="RuleBase" id="RU000363"/>
    </source>
</evidence>
<dbReference type="InterPro" id="IPR002347">
    <property type="entry name" value="SDR_fam"/>
</dbReference>
<protein>
    <submittedName>
        <fullName evidence="5">Short-chain dehydrogenase</fullName>
    </submittedName>
</protein>
<dbReference type="InterPro" id="IPR020904">
    <property type="entry name" value="Sc_DH/Rdtase_CS"/>
</dbReference>
<dbReference type="GO" id="GO:0016491">
    <property type="term" value="F:oxidoreductase activity"/>
    <property type="evidence" value="ECO:0007669"/>
    <property type="project" value="UniProtKB-KW"/>
</dbReference>
<keyword evidence="2" id="KW-0560">Oxidoreductase</keyword>
<proteinExistence type="inferred from homology"/>
<feature type="domain" description="Ketoreductase" evidence="4">
    <location>
        <begin position="3"/>
        <end position="181"/>
    </location>
</feature>
<dbReference type="EMBL" id="QGLE01000012">
    <property type="protein sequence ID" value="PWR19288.1"/>
    <property type="molecule type" value="Genomic_DNA"/>
</dbReference>
<dbReference type="InterPro" id="IPR036291">
    <property type="entry name" value="NAD(P)-bd_dom_sf"/>
</dbReference>
<dbReference type="PRINTS" id="PR00080">
    <property type="entry name" value="SDRFAMILY"/>
</dbReference>
<reference evidence="5 6" key="1">
    <citation type="submission" date="2018-05" db="EMBL/GenBank/DDBJ databases">
        <title>Zavarzinia sp. HR-AS.</title>
        <authorList>
            <person name="Lee Y."/>
            <person name="Jeon C.O."/>
        </authorList>
    </citation>
    <scope>NUCLEOTIDE SEQUENCE [LARGE SCALE GENOMIC DNA]</scope>
    <source>
        <strain evidence="5 6">HR-AS</strain>
    </source>
</reference>
<sequence>MSKSVFITGAARGIGAAIARRFAREGYFLGLVDLNADGVAALARELGPDRCFHAALDVTDFSSFEKVLGDFVTAAGGRLDVLVNNAGVAKFAPFDQITPAFHATTIDVNLKGVVNGFHAALPHLKKTPGSAVVSLCSASALYGVPGLAVYSATKFAVRALTEALAQEFEVYGIKVSDIMPSFVHTDMVHSQGADAGKALSKMGGIPHKPEDIAELAWKAVEGDRRHWPGNAEVAFGLKVAGLFPGLLRRMMTPMKAMR</sequence>
<dbReference type="Pfam" id="PF00106">
    <property type="entry name" value="adh_short"/>
    <property type="match status" value="1"/>
</dbReference>
<name>A0A317DX30_9PROT</name>